<comment type="caution">
    <text evidence="2">The sequence shown here is derived from an EMBL/GenBank/DDBJ whole genome shotgun (WGS) entry which is preliminary data.</text>
</comment>
<accession>A0ABN9KM72</accession>
<dbReference type="EMBL" id="CAUEEQ010000002">
    <property type="protein sequence ID" value="CAJ0915346.1"/>
    <property type="molecule type" value="Genomic_DNA"/>
</dbReference>
<evidence type="ECO:0000256" key="1">
    <source>
        <dbReference type="SAM" id="MobiDB-lite"/>
    </source>
</evidence>
<dbReference type="Proteomes" id="UP001176940">
    <property type="component" value="Unassembled WGS sequence"/>
</dbReference>
<proteinExistence type="predicted"/>
<reference evidence="2" key="1">
    <citation type="submission" date="2023-07" db="EMBL/GenBank/DDBJ databases">
        <authorList>
            <person name="Stuckert A."/>
        </authorList>
    </citation>
    <scope>NUCLEOTIDE SEQUENCE</scope>
</reference>
<feature type="compositionally biased region" description="Basic and acidic residues" evidence="1">
    <location>
        <begin position="62"/>
        <end position="83"/>
    </location>
</feature>
<keyword evidence="3" id="KW-1185">Reference proteome</keyword>
<sequence>MLDSECRERTDMAESDRREVLIGGCKEEKRCNHECWDGSVPAELHYAPVILSRPAHIFGLGKGKEEEKRTERKEEEERRRKEDTEQEIVGRKGRYPRWYRLVVRLWHQTQLHLPVYHVEVMNMEDWSKPSAGARIPADEGCDVTAGRSWARRLILT</sequence>
<organism evidence="2 3">
    <name type="scientific">Ranitomeya imitator</name>
    <name type="common">mimic poison frog</name>
    <dbReference type="NCBI Taxonomy" id="111125"/>
    <lineage>
        <taxon>Eukaryota</taxon>
        <taxon>Metazoa</taxon>
        <taxon>Chordata</taxon>
        <taxon>Craniata</taxon>
        <taxon>Vertebrata</taxon>
        <taxon>Euteleostomi</taxon>
        <taxon>Amphibia</taxon>
        <taxon>Batrachia</taxon>
        <taxon>Anura</taxon>
        <taxon>Neobatrachia</taxon>
        <taxon>Hyloidea</taxon>
        <taxon>Dendrobatidae</taxon>
        <taxon>Dendrobatinae</taxon>
        <taxon>Ranitomeya</taxon>
    </lineage>
</organism>
<feature type="region of interest" description="Disordered" evidence="1">
    <location>
        <begin position="61"/>
        <end position="86"/>
    </location>
</feature>
<protein>
    <submittedName>
        <fullName evidence="2">Uncharacterized protein</fullName>
    </submittedName>
</protein>
<evidence type="ECO:0000313" key="3">
    <source>
        <dbReference type="Proteomes" id="UP001176940"/>
    </source>
</evidence>
<gene>
    <name evidence="2" type="ORF">RIMI_LOCUS39492</name>
</gene>
<evidence type="ECO:0000313" key="2">
    <source>
        <dbReference type="EMBL" id="CAJ0915346.1"/>
    </source>
</evidence>
<name>A0ABN9KM72_9NEOB</name>